<accession>A0A2R8ALQ1</accession>
<dbReference type="OrthoDB" id="148966at2"/>
<evidence type="ECO:0000256" key="2">
    <source>
        <dbReference type="ARBA" id="ARBA00022801"/>
    </source>
</evidence>
<dbReference type="AlphaFoldDB" id="A0A2R8ALQ1"/>
<dbReference type="Gene3D" id="3.40.50.1000">
    <property type="entry name" value="HAD superfamily/HAD-like"/>
    <property type="match status" value="1"/>
</dbReference>
<keyword evidence="5" id="KW-1185">Reference proteome</keyword>
<dbReference type="GO" id="GO:0016791">
    <property type="term" value="F:phosphatase activity"/>
    <property type="evidence" value="ECO:0007669"/>
    <property type="project" value="TreeGrafter"/>
</dbReference>
<reference evidence="4 5" key="1">
    <citation type="submission" date="2018-03" db="EMBL/GenBank/DDBJ databases">
        <authorList>
            <person name="Keele B.F."/>
        </authorList>
    </citation>
    <scope>NUCLEOTIDE SEQUENCE [LARGE SCALE GENOMIC DNA]</scope>
    <source>
        <strain evidence="4 5">CECT 8811</strain>
    </source>
</reference>
<dbReference type="Pfam" id="PF13419">
    <property type="entry name" value="HAD_2"/>
    <property type="match status" value="1"/>
</dbReference>
<keyword evidence="3" id="KW-0460">Magnesium</keyword>
<proteinExistence type="predicted"/>
<sequence>MLVFDLDDTLYLERDFAFSGYVSVGDWVQEQYGLTGFEPQCRKLFEDGERRQVFNRASEAIGLEPSQDLILRLVDVYRNHPPSIHLCDDVQRFFAQRVGPFGLITDGPEQMQRNKISALGLEAYLAHICPTGAWPTGYGKPHPRSYEMMEDAAASGQMMVYVADNPAKDFVTPKARGWRTVQINRPGRVHAPEAPDDLHMADCVINSFDDLDDVLAG</sequence>
<evidence type="ECO:0000313" key="5">
    <source>
        <dbReference type="Proteomes" id="UP000244911"/>
    </source>
</evidence>
<dbReference type="PANTHER" id="PTHR46470">
    <property type="entry name" value="N-ACYLNEURAMINATE-9-PHOSPHATASE"/>
    <property type="match status" value="1"/>
</dbReference>
<dbReference type="SFLD" id="SFLDS00003">
    <property type="entry name" value="Haloacid_Dehalogenase"/>
    <property type="match status" value="1"/>
</dbReference>
<protein>
    <recommendedName>
        <fullName evidence="6">Phosphoglycolate phosphatase</fullName>
    </recommendedName>
</protein>
<dbReference type="Proteomes" id="UP000244911">
    <property type="component" value="Unassembled WGS sequence"/>
</dbReference>
<keyword evidence="1" id="KW-0479">Metal-binding</keyword>
<dbReference type="GO" id="GO:0046872">
    <property type="term" value="F:metal ion binding"/>
    <property type="evidence" value="ECO:0007669"/>
    <property type="project" value="UniProtKB-KW"/>
</dbReference>
<dbReference type="EMBL" id="OMOI01000001">
    <property type="protein sequence ID" value="SPF76930.1"/>
    <property type="molecule type" value="Genomic_DNA"/>
</dbReference>
<evidence type="ECO:0000256" key="3">
    <source>
        <dbReference type="ARBA" id="ARBA00022842"/>
    </source>
</evidence>
<name>A0A2R8ALQ1_9RHOB</name>
<gene>
    <name evidence="4" type="ORF">ALP8811_01947</name>
</gene>
<dbReference type="RefSeq" id="WP_108856897.1">
    <property type="nucleotide sequence ID" value="NZ_OMOI01000001.1"/>
</dbReference>
<dbReference type="InterPro" id="IPR041492">
    <property type="entry name" value="HAD_2"/>
</dbReference>
<evidence type="ECO:0000313" key="4">
    <source>
        <dbReference type="EMBL" id="SPF76930.1"/>
    </source>
</evidence>
<dbReference type="InterPro" id="IPR036412">
    <property type="entry name" value="HAD-like_sf"/>
</dbReference>
<dbReference type="PANTHER" id="PTHR46470:SF2">
    <property type="entry name" value="GLYCERALDEHYDE 3-PHOSPHATE PHOSPHATASE"/>
    <property type="match status" value="1"/>
</dbReference>
<organism evidence="4 5">
    <name type="scientific">Aliiroseovarius pelagivivens</name>
    <dbReference type="NCBI Taxonomy" id="1639690"/>
    <lineage>
        <taxon>Bacteria</taxon>
        <taxon>Pseudomonadati</taxon>
        <taxon>Pseudomonadota</taxon>
        <taxon>Alphaproteobacteria</taxon>
        <taxon>Rhodobacterales</taxon>
        <taxon>Paracoccaceae</taxon>
        <taxon>Aliiroseovarius</taxon>
    </lineage>
</organism>
<dbReference type="SFLD" id="SFLDG01129">
    <property type="entry name" value="C1.5:_HAD__Beta-PGM__Phosphata"/>
    <property type="match status" value="1"/>
</dbReference>
<dbReference type="InterPro" id="IPR051400">
    <property type="entry name" value="HAD-like_hydrolase"/>
</dbReference>
<dbReference type="Gene3D" id="1.10.150.520">
    <property type="match status" value="1"/>
</dbReference>
<evidence type="ECO:0000256" key="1">
    <source>
        <dbReference type="ARBA" id="ARBA00022723"/>
    </source>
</evidence>
<evidence type="ECO:0008006" key="6">
    <source>
        <dbReference type="Google" id="ProtNLM"/>
    </source>
</evidence>
<keyword evidence="2" id="KW-0378">Hydrolase</keyword>
<dbReference type="SUPFAM" id="SSF56784">
    <property type="entry name" value="HAD-like"/>
    <property type="match status" value="1"/>
</dbReference>
<dbReference type="InterPro" id="IPR023214">
    <property type="entry name" value="HAD_sf"/>
</dbReference>